<dbReference type="SUPFAM" id="SSF46785">
    <property type="entry name" value="Winged helix' DNA-binding domain"/>
    <property type="match status" value="1"/>
</dbReference>
<keyword evidence="4" id="KW-0158">Chromosome</keyword>
<dbReference type="GO" id="GO:0000786">
    <property type="term" value="C:nucleosome"/>
    <property type="evidence" value="ECO:0007669"/>
    <property type="project" value="InterPro"/>
</dbReference>
<evidence type="ECO:0000256" key="5">
    <source>
        <dbReference type="ARBA" id="ARBA00023125"/>
    </source>
</evidence>
<evidence type="ECO:0000259" key="8">
    <source>
        <dbReference type="PROSITE" id="PS51504"/>
    </source>
</evidence>
<reference evidence="9 10" key="1">
    <citation type="journal article" date="2021" name="J. Hered.">
        <title>A chromosome-level genome assembly of the parasitoid wasp, Cotesia glomerata (Hymenoptera: Braconidae).</title>
        <authorList>
            <person name="Pinto B.J."/>
            <person name="Weis J.J."/>
            <person name="Gamble T."/>
            <person name="Ode P.J."/>
            <person name="Paul R."/>
            <person name="Zaspel J.M."/>
        </authorList>
    </citation>
    <scope>NUCLEOTIDE SEQUENCE [LARGE SCALE GENOMIC DNA]</scope>
    <source>
        <strain evidence="9">CgM1</strain>
    </source>
</reference>
<dbReference type="InterPro" id="IPR036390">
    <property type="entry name" value="WH_DNA-bd_sf"/>
</dbReference>
<evidence type="ECO:0000256" key="1">
    <source>
        <dbReference type="ARBA" id="ARBA00002809"/>
    </source>
</evidence>
<keyword evidence="10" id="KW-1185">Reference proteome</keyword>
<comment type="caution">
    <text evidence="9">The sequence shown here is derived from an EMBL/GenBank/DDBJ whole genome shotgun (WGS) entry which is preliminary data.</text>
</comment>
<dbReference type="PROSITE" id="PS51504">
    <property type="entry name" value="H15"/>
    <property type="match status" value="1"/>
</dbReference>
<feature type="domain" description="H15" evidence="8">
    <location>
        <begin position="57"/>
        <end position="132"/>
    </location>
</feature>
<protein>
    <recommendedName>
        <fullName evidence="8">H15 domain-containing protein</fullName>
    </recommendedName>
</protein>
<comment type="subcellular location">
    <subcellularLocation>
        <location evidence="3">Chromosome</location>
    </subcellularLocation>
    <subcellularLocation>
        <location evidence="2">Nucleus</location>
    </subcellularLocation>
</comment>
<dbReference type="CDD" id="cd00073">
    <property type="entry name" value="H15"/>
    <property type="match status" value="1"/>
</dbReference>
<dbReference type="GO" id="GO:0006334">
    <property type="term" value="P:nucleosome assembly"/>
    <property type="evidence" value="ECO:0007669"/>
    <property type="project" value="InterPro"/>
</dbReference>
<name>A0AAV7IR62_COTGL</name>
<proteinExistence type="predicted"/>
<evidence type="ECO:0000256" key="2">
    <source>
        <dbReference type="ARBA" id="ARBA00004123"/>
    </source>
</evidence>
<dbReference type="Proteomes" id="UP000826195">
    <property type="component" value="Unassembled WGS sequence"/>
</dbReference>
<dbReference type="Gene3D" id="1.10.10.10">
    <property type="entry name" value="Winged helix-like DNA-binding domain superfamily/Winged helix DNA-binding domain"/>
    <property type="match status" value="1"/>
</dbReference>
<dbReference type="SMART" id="SM00526">
    <property type="entry name" value="H15"/>
    <property type="match status" value="1"/>
</dbReference>
<dbReference type="AlphaFoldDB" id="A0AAV7IR62"/>
<sequence length="924" mass="106101">MIESRSSSRIKSKIEKIATKPNLRASTNSKPKSKEPAKLKPRMKKSLPNKVQKTLKAHPSTSNMVNVAIQNLDNRRHGSSLQAIKKYVYANYQLDPVKTAPLIRRYLKKAVSEGTLVQTKGQGSNGSFKMPVIISIIVSGIDANDDCKHLASRFIQLKEIHQYHFEDCQIVELHFDEHTKADNLKVTIQSITRNVIETLNLYEASGFLADFSTPVYLSHVQSYKTIRRLVKVANHNFTKTTISGIAPNLGYITFFHDTSKLASLMYLFKNPLDFSLEGNIGDYVLRRLPSNTNDGYYQYVYVQLLENTENNAEAWKALTVPSPKIFNLGTQVKQVFAQILVLLDLQSDFNKTPEELIKLVLMFYNRFDMLYSNFTSPTIRICIKGIVLPESHNPSPMMGSISPNSTKIYYPQLSESAVWVYNHKEYLHINNHDIVNIMTEREIFTPSVTDPKVSKIEMVSPHRICDDDGPTIIASCHVDFQSGHGILLSHFFYLFTSWTFGHSIVQDCPNVPVYNIDKNFNPPYWPTCIIKEYAGYLKEVYFYRNEVDDCKFVNLHFEDHEARNLKVSIVSDEEVLETLDLKESNGLLADFSTPVVFFTNKTDENCEAYEFSYSTIFQFAPNLGYFTLYRDQSKMAALVYSFRKPTDFSLDGNIGHYVLRHLPDSVDKSRYIFIKLLDAYQAFPDAPHEVEAKQKFDLGATHVENIIIEMVVLLDLQESDTTPTEMMKEMLMYYNYIDMLYCNFKRPSIGFKMVKIIIPKVLKSKIGNPHSEYMTSSEINSLKTFIEREKTQLGVSNYQLVSVMTERLILLNDNPVKVTQAIILNERKICERSDEAMMIIALHVDCQAGHGIFVSQMFSILGTDHFNEDMRKECRNFTINVQSDNLNLMTLWPSCVTREYSNYFKNNFCARYAKTDVETQANKI</sequence>
<evidence type="ECO:0000256" key="4">
    <source>
        <dbReference type="ARBA" id="ARBA00022454"/>
    </source>
</evidence>
<accession>A0AAV7IR62</accession>
<gene>
    <name evidence="9" type="ORF">KQX54_015595</name>
</gene>
<keyword evidence="5" id="KW-0238">DNA-binding</keyword>
<dbReference type="EMBL" id="JAHXZJ010001119">
    <property type="protein sequence ID" value="KAH0555155.1"/>
    <property type="molecule type" value="Genomic_DNA"/>
</dbReference>
<dbReference type="PANTHER" id="PTHR11467">
    <property type="entry name" value="HISTONE H1"/>
    <property type="match status" value="1"/>
</dbReference>
<evidence type="ECO:0000313" key="10">
    <source>
        <dbReference type="Proteomes" id="UP000826195"/>
    </source>
</evidence>
<dbReference type="GO" id="GO:0005634">
    <property type="term" value="C:nucleus"/>
    <property type="evidence" value="ECO:0007669"/>
    <property type="project" value="UniProtKB-SubCell"/>
</dbReference>
<dbReference type="FunFam" id="1.10.10.10:FF:000140">
    <property type="entry name" value="Histone H1.0"/>
    <property type="match status" value="1"/>
</dbReference>
<organism evidence="9 10">
    <name type="scientific">Cotesia glomerata</name>
    <name type="common">Lepidopteran parasitic wasp</name>
    <name type="synonym">Apanteles glomeratus</name>
    <dbReference type="NCBI Taxonomy" id="32391"/>
    <lineage>
        <taxon>Eukaryota</taxon>
        <taxon>Metazoa</taxon>
        <taxon>Ecdysozoa</taxon>
        <taxon>Arthropoda</taxon>
        <taxon>Hexapoda</taxon>
        <taxon>Insecta</taxon>
        <taxon>Pterygota</taxon>
        <taxon>Neoptera</taxon>
        <taxon>Endopterygota</taxon>
        <taxon>Hymenoptera</taxon>
        <taxon>Apocrita</taxon>
        <taxon>Ichneumonoidea</taxon>
        <taxon>Braconidae</taxon>
        <taxon>Microgastrinae</taxon>
        <taxon>Cotesia</taxon>
    </lineage>
</organism>
<dbReference type="InterPro" id="IPR036388">
    <property type="entry name" value="WH-like_DNA-bd_sf"/>
</dbReference>
<feature type="region of interest" description="Disordered" evidence="7">
    <location>
        <begin position="1"/>
        <end position="46"/>
    </location>
</feature>
<dbReference type="InterPro" id="IPR005818">
    <property type="entry name" value="Histone_H1/H5_H15"/>
</dbReference>
<dbReference type="GO" id="GO:0045910">
    <property type="term" value="P:negative regulation of DNA recombination"/>
    <property type="evidence" value="ECO:0007669"/>
    <property type="project" value="TreeGrafter"/>
</dbReference>
<dbReference type="GO" id="GO:0030261">
    <property type="term" value="P:chromosome condensation"/>
    <property type="evidence" value="ECO:0007669"/>
    <property type="project" value="TreeGrafter"/>
</dbReference>
<dbReference type="PANTHER" id="PTHR11467:SF20">
    <property type="entry name" value="H15 DOMAIN-CONTAINING PROTEIN-RELATED"/>
    <property type="match status" value="1"/>
</dbReference>
<dbReference type="Pfam" id="PF00538">
    <property type="entry name" value="Linker_histone"/>
    <property type="match status" value="1"/>
</dbReference>
<dbReference type="GO" id="GO:0031492">
    <property type="term" value="F:nucleosomal DNA binding"/>
    <property type="evidence" value="ECO:0007669"/>
    <property type="project" value="TreeGrafter"/>
</dbReference>
<evidence type="ECO:0000313" key="9">
    <source>
        <dbReference type="EMBL" id="KAH0555155.1"/>
    </source>
</evidence>
<evidence type="ECO:0000256" key="3">
    <source>
        <dbReference type="ARBA" id="ARBA00004286"/>
    </source>
</evidence>
<evidence type="ECO:0000256" key="7">
    <source>
        <dbReference type="SAM" id="MobiDB-lite"/>
    </source>
</evidence>
<keyword evidence="6" id="KW-0539">Nucleus</keyword>
<comment type="function">
    <text evidence="1">Histones H1 are necessary for the condensation of nucleosome chains into higher-order structures.</text>
</comment>
<evidence type="ECO:0000256" key="6">
    <source>
        <dbReference type="ARBA" id="ARBA00023242"/>
    </source>
</evidence>
<dbReference type="GO" id="GO:0003690">
    <property type="term" value="F:double-stranded DNA binding"/>
    <property type="evidence" value="ECO:0007669"/>
    <property type="project" value="TreeGrafter"/>
</dbReference>